<evidence type="ECO:0008006" key="3">
    <source>
        <dbReference type="Google" id="ProtNLM"/>
    </source>
</evidence>
<dbReference type="InterPro" id="IPR018490">
    <property type="entry name" value="cNMP-bd_dom_sf"/>
</dbReference>
<evidence type="ECO:0000313" key="2">
    <source>
        <dbReference type="Proteomes" id="UP000253919"/>
    </source>
</evidence>
<accession>A0A369QKA0</accession>
<dbReference type="EMBL" id="QASA01000001">
    <property type="protein sequence ID" value="RDC63646.1"/>
    <property type="molecule type" value="Genomic_DNA"/>
</dbReference>
<dbReference type="Gene3D" id="2.60.120.10">
    <property type="entry name" value="Jelly Rolls"/>
    <property type="match status" value="1"/>
</dbReference>
<protein>
    <recommendedName>
        <fullName evidence="3">Cyclic nucleotide-binding domain-containing protein</fullName>
    </recommendedName>
</protein>
<organism evidence="1 2">
    <name type="scientific">Adhaeribacter pallidiroseus</name>
    <dbReference type="NCBI Taxonomy" id="2072847"/>
    <lineage>
        <taxon>Bacteria</taxon>
        <taxon>Pseudomonadati</taxon>
        <taxon>Bacteroidota</taxon>
        <taxon>Cytophagia</taxon>
        <taxon>Cytophagales</taxon>
        <taxon>Hymenobacteraceae</taxon>
        <taxon>Adhaeribacter</taxon>
    </lineage>
</organism>
<reference evidence="1 2" key="1">
    <citation type="submission" date="2018-04" db="EMBL/GenBank/DDBJ databases">
        <title>Adhaeribacter sp. HMF7616 genome sequencing and assembly.</title>
        <authorList>
            <person name="Kang H."/>
            <person name="Kang J."/>
            <person name="Cha I."/>
            <person name="Kim H."/>
            <person name="Joh K."/>
        </authorList>
    </citation>
    <scope>NUCLEOTIDE SEQUENCE [LARGE SCALE GENOMIC DNA]</scope>
    <source>
        <strain evidence="1 2">HMF7616</strain>
    </source>
</reference>
<sequence>MTEALKQFCQKTVNMPARDLALIDIYFTPVKLRKKACLWKEGDICRFIGFVSKGAIHHFFCKEGEEKTCGISLENAFFTDYDSFYNYLPTISNAQSL</sequence>
<dbReference type="AlphaFoldDB" id="A0A369QKA0"/>
<comment type="caution">
    <text evidence="1">The sequence shown here is derived from an EMBL/GenBank/DDBJ whole genome shotgun (WGS) entry which is preliminary data.</text>
</comment>
<evidence type="ECO:0000313" key="1">
    <source>
        <dbReference type="EMBL" id="RDC63646.1"/>
    </source>
</evidence>
<proteinExistence type="predicted"/>
<dbReference type="Proteomes" id="UP000253919">
    <property type="component" value="Unassembled WGS sequence"/>
</dbReference>
<name>A0A369QKA0_9BACT</name>
<keyword evidence="2" id="KW-1185">Reference proteome</keyword>
<dbReference type="SUPFAM" id="SSF51206">
    <property type="entry name" value="cAMP-binding domain-like"/>
    <property type="match status" value="1"/>
</dbReference>
<dbReference type="InterPro" id="IPR014710">
    <property type="entry name" value="RmlC-like_jellyroll"/>
</dbReference>
<gene>
    <name evidence="1" type="ORF">AHMF7616_02251</name>
</gene>